<dbReference type="PANTHER" id="PTHR32305:SF15">
    <property type="entry name" value="PROTEIN RHSA-RELATED"/>
    <property type="match status" value="1"/>
</dbReference>
<dbReference type="Proteomes" id="UP000031599">
    <property type="component" value="Unassembled WGS sequence"/>
</dbReference>
<dbReference type="NCBIfam" id="TIGR03696">
    <property type="entry name" value="Rhs_assc_core"/>
    <property type="match status" value="1"/>
</dbReference>
<dbReference type="PANTHER" id="PTHR32305">
    <property type="match status" value="1"/>
</dbReference>
<dbReference type="InterPro" id="IPR022385">
    <property type="entry name" value="Rhs_assc_core"/>
</dbReference>
<sequence length="516" mass="57500">MPHLSSMVWNHDDELREVTVGTETVYFQYAGGMRSRKYVEKSGATTEERIYLGSFEIYRKRISGTLDLERESIHISDDTGRICIIETKTVDSGSAVGSPTGIWRYQLSNHLGSAATEVDGSGAIISYEEYHPYGTSAYRAVNASIDVSAKRYRYTGMERDEETGLEYHSARYYAPWLGSWMAADPSGLGDGVNRYSYTGAKPISTSDKNGHQAGPGDNDVSGPDGSEMNLSYMEDTNAPDSDHPDPTPEEIFQWELSNFERKSHTSWNGWKGKDEEWAQVMEGVQTLRDVLGAEMATEILARYNAIGGLSFESKIESGYGYTDTVMGAAWYSDIYSEVFRVNERLKSEGKDQNSLLIAGVILHEFTHIWQRGGSSEAEKEYNAYAIELWFYHRAGGFDFRESQIETLWRDTSESKYGREAAPRRQFILSYMMLRALEDAAEGAGGPLAGTANAGGALYHAISGEGSKRSADTLDDVHAEVATDFDTLFTEDVYNAYIPKTGIGTDYGAMFKLWEAW</sequence>
<dbReference type="EMBL" id="JMCC02000217">
    <property type="protein sequence ID" value="KIG11631.1"/>
    <property type="molecule type" value="Genomic_DNA"/>
</dbReference>
<evidence type="ECO:0000256" key="1">
    <source>
        <dbReference type="SAM" id="MobiDB-lite"/>
    </source>
</evidence>
<dbReference type="Gene3D" id="2.180.10.10">
    <property type="entry name" value="RHS repeat-associated core"/>
    <property type="match status" value="1"/>
</dbReference>
<dbReference type="PRINTS" id="PR00394">
    <property type="entry name" value="RHSPROTEIN"/>
</dbReference>
<evidence type="ECO:0000313" key="2">
    <source>
        <dbReference type="EMBL" id="KIG11631.1"/>
    </source>
</evidence>
<comment type="caution">
    <text evidence="2">The sequence shown here is derived from an EMBL/GenBank/DDBJ whole genome shotgun (WGS) entry which is preliminary data.</text>
</comment>
<accession>A0A0C2CK72</accession>
<name>A0A0C2CK72_9BACT</name>
<dbReference type="AlphaFoldDB" id="A0A0C2CK72"/>
<proteinExistence type="predicted"/>
<evidence type="ECO:0000313" key="3">
    <source>
        <dbReference type="Proteomes" id="UP000031599"/>
    </source>
</evidence>
<dbReference type="InterPro" id="IPR050708">
    <property type="entry name" value="T6SS_VgrG/RHS"/>
</dbReference>
<protein>
    <submittedName>
        <fullName evidence="2">Insecticidal toxin complex protein</fullName>
    </submittedName>
</protein>
<feature type="region of interest" description="Disordered" evidence="1">
    <location>
        <begin position="203"/>
        <end position="249"/>
    </location>
</feature>
<gene>
    <name evidence="2" type="ORF">DB30_03033</name>
</gene>
<organism evidence="2 3">
    <name type="scientific">Enhygromyxa salina</name>
    <dbReference type="NCBI Taxonomy" id="215803"/>
    <lineage>
        <taxon>Bacteria</taxon>
        <taxon>Pseudomonadati</taxon>
        <taxon>Myxococcota</taxon>
        <taxon>Polyangia</taxon>
        <taxon>Nannocystales</taxon>
        <taxon>Nannocystaceae</taxon>
        <taxon>Enhygromyxa</taxon>
    </lineage>
</organism>
<reference evidence="2 3" key="1">
    <citation type="submission" date="2014-12" db="EMBL/GenBank/DDBJ databases">
        <title>Genome assembly of Enhygromyxa salina DSM 15201.</title>
        <authorList>
            <person name="Sharma G."/>
            <person name="Subramanian S."/>
        </authorList>
    </citation>
    <scope>NUCLEOTIDE SEQUENCE [LARGE SCALE GENOMIC DNA]</scope>
    <source>
        <strain evidence="2 3">DSM 15201</strain>
    </source>
</reference>